<evidence type="ECO:0000313" key="1">
    <source>
        <dbReference type="EMBL" id="TDD87753.1"/>
    </source>
</evidence>
<proteinExistence type="predicted"/>
<name>A0A4R5BQQ0_9PSEU</name>
<dbReference type="Proteomes" id="UP000294723">
    <property type="component" value="Unassembled WGS sequence"/>
</dbReference>
<comment type="caution">
    <text evidence="1">The sequence shown here is derived from an EMBL/GenBank/DDBJ whole genome shotgun (WGS) entry which is preliminary data.</text>
</comment>
<organism evidence="1 2">
    <name type="scientific">Saccharopolyspora karakumensis</name>
    <dbReference type="NCBI Taxonomy" id="2530386"/>
    <lineage>
        <taxon>Bacteria</taxon>
        <taxon>Bacillati</taxon>
        <taxon>Actinomycetota</taxon>
        <taxon>Actinomycetes</taxon>
        <taxon>Pseudonocardiales</taxon>
        <taxon>Pseudonocardiaceae</taxon>
        <taxon>Saccharopolyspora</taxon>
    </lineage>
</organism>
<dbReference type="SUPFAM" id="SSF56322">
    <property type="entry name" value="ADC synthase"/>
    <property type="match status" value="1"/>
</dbReference>
<gene>
    <name evidence="1" type="ORF">E1202_15770</name>
</gene>
<protein>
    <submittedName>
        <fullName evidence="1">Uncharacterized protein</fullName>
    </submittedName>
</protein>
<keyword evidence="2" id="KW-1185">Reference proteome</keyword>
<dbReference type="AlphaFoldDB" id="A0A4R5BQQ0"/>
<dbReference type="EMBL" id="SMLA01000021">
    <property type="protein sequence ID" value="TDD87753.1"/>
    <property type="molecule type" value="Genomic_DNA"/>
</dbReference>
<sequence>MPPEHRDLVDRVRGRIAAAETYQTNLTARMRGIFAGGLHRDLATARCGAHNAYLDLGRFAIASAIPELFFEA</sequence>
<dbReference type="InterPro" id="IPR005801">
    <property type="entry name" value="ADC_synthase"/>
</dbReference>
<dbReference type="RefSeq" id="WP_132683909.1">
    <property type="nucleotide sequence ID" value="NZ_SMLA01000021.1"/>
</dbReference>
<accession>A0A4R5BQQ0</accession>
<reference evidence="1 2" key="1">
    <citation type="submission" date="2019-03" db="EMBL/GenBank/DDBJ databases">
        <title>Draft genome sequences of novel Actinobacteria.</title>
        <authorList>
            <person name="Sahin N."/>
            <person name="Ay H."/>
            <person name="Saygin H."/>
        </authorList>
    </citation>
    <scope>NUCLEOTIDE SEQUENCE [LARGE SCALE GENOMIC DNA]</scope>
    <source>
        <strain evidence="1 2">5K548</strain>
    </source>
</reference>
<evidence type="ECO:0000313" key="2">
    <source>
        <dbReference type="Proteomes" id="UP000294723"/>
    </source>
</evidence>
<dbReference type="Gene3D" id="3.60.120.10">
    <property type="entry name" value="Anthranilate synthase"/>
    <property type="match status" value="1"/>
</dbReference>